<sequence>MDDSSVHVKSEDTSPSVDLPPLEDEADSADDVDFDEAIIPTIVNKKSAEILIEIDEDRKKVIRLNDGGYDSLVELFFEAVADDPGLKEYANSTFVFQIFNQKFNTWVDLDRSTELIDGSHLKAIFLTQTEHTESRHKHRKSSKRRLADSSDKCSDDNCKSKIFCSSEDSIRAKRICQPIKASETDVEKNSVTTSLSVRNHDLVDFVNNSSKKQVSESHSVSPVSQGELYNLSLGLSDKNPISALHELCTKLHWEKPVFEIHEQDVSLPNAKFLMKVTVRGQTYIPDKCERRKQLAKAAAAEYCLKQLGVFK</sequence>
<evidence type="ECO:0000256" key="2">
    <source>
        <dbReference type="SAM" id="MobiDB-lite"/>
    </source>
</evidence>
<feature type="compositionally biased region" description="Basic and acidic residues" evidence="2">
    <location>
        <begin position="1"/>
        <end position="12"/>
    </location>
</feature>
<feature type="compositionally biased region" description="Basic and acidic residues" evidence="2">
    <location>
        <begin position="145"/>
        <end position="156"/>
    </location>
</feature>
<evidence type="ECO:0000256" key="1">
    <source>
        <dbReference type="PROSITE-ProRule" id="PRU00266"/>
    </source>
</evidence>
<keyword evidence="5" id="KW-1185">Reference proteome</keyword>
<evidence type="ECO:0000313" key="5">
    <source>
        <dbReference type="Proteomes" id="UP000502823"/>
    </source>
</evidence>
<proteinExistence type="predicted"/>
<dbReference type="InParanoid" id="A0A6L2PDL3"/>
<dbReference type="SMART" id="SM00358">
    <property type="entry name" value="DSRM"/>
    <property type="match status" value="1"/>
</dbReference>
<dbReference type="Pfam" id="PF00035">
    <property type="entry name" value="dsrm"/>
    <property type="match status" value="1"/>
</dbReference>
<dbReference type="InterPro" id="IPR014720">
    <property type="entry name" value="dsRBD_dom"/>
</dbReference>
<feature type="compositionally biased region" description="Acidic residues" evidence="2">
    <location>
        <begin position="21"/>
        <end position="30"/>
    </location>
</feature>
<keyword evidence="1" id="KW-0694">RNA-binding</keyword>
<dbReference type="GO" id="GO:0051726">
    <property type="term" value="P:regulation of cell cycle"/>
    <property type="evidence" value="ECO:0007669"/>
    <property type="project" value="InterPro"/>
</dbReference>
<dbReference type="AlphaFoldDB" id="A0A6L2PDL3"/>
<feature type="compositionally biased region" description="Basic residues" evidence="2">
    <location>
        <begin position="134"/>
        <end position="144"/>
    </location>
</feature>
<evidence type="ECO:0000259" key="3">
    <source>
        <dbReference type="PROSITE" id="PS50137"/>
    </source>
</evidence>
<dbReference type="Proteomes" id="UP000502823">
    <property type="component" value="Unassembled WGS sequence"/>
</dbReference>
<dbReference type="EMBL" id="BLKM01000237">
    <property type="protein sequence ID" value="GFG30643.1"/>
    <property type="molecule type" value="Genomic_DNA"/>
</dbReference>
<dbReference type="GO" id="GO:0048024">
    <property type="term" value="P:regulation of mRNA splicing, via spliceosome"/>
    <property type="evidence" value="ECO:0007669"/>
    <property type="project" value="TreeGrafter"/>
</dbReference>
<dbReference type="Gene3D" id="3.30.160.20">
    <property type="match status" value="1"/>
</dbReference>
<name>A0A6L2PDL3_COPFO</name>
<reference evidence="5" key="1">
    <citation type="submission" date="2020-01" db="EMBL/GenBank/DDBJ databases">
        <title>Draft genome sequence of the Termite Coptotermes fromosanus.</title>
        <authorList>
            <person name="Itakura S."/>
            <person name="Yosikawa Y."/>
            <person name="Umezawa K."/>
        </authorList>
    </citation>
    <scope>NUCLEOTIDE SEQUENCE [LARGE SCALE GENOMIC DNA]</scope>
</reference>
<feature type="region of interest" description="Disordered" evidence="2">
    <location>
        <begin position="1"/>
        <end position="30"/>
    </location>
</feature>
<dbReference type="OrthoDB" id="786951at2759"/>
<feature type="domain" description="DRBM" evidence="3">
    <location>
        <begin position="239"/>
        <end position="309"/>
    </location>
</feature>
<protein>
    <recommendedName>
        <fullName evidence="3">DRBM domain-containing protein</fullName>
    </recommendedName>
</protein>
<dbReference type="PROSITE" id="PS50137">
    <property type="entry name" value="DS_RBD"/>
    <property type="match status" value="1"/>
</dbReference>
<gene>
    <name evidence="4" type="ORF">Cfor_00020</name>
</gene>
<dbReference type="GO" id="GO:0003723">
    <property type="term" value="F:RNA binding"/>
    <property type="evidence" value="ECO:0007669"/>
    <property type="project" value="UniProtKB-UniRule"/>
</dbReference>
<organism evidence="4 5">
    <name type="scientific">Coptotermes formosanus</name>
    <name type="common">Formosan subterranean termite</name>
    <dbReference type="NCBI Taxonomy" id="36987"/>
    <lineage>
        <taxon>Eukaryota</taxon>
        <taxon>Metazoa</taxon>
        <taxon>Ecdysozoa</taxon>
        <taxon>Arthropoda</taxon>
        <taxon>Hexapoda</taxon>
        <taxon>Insecta</taxon>
        <taxon>Pterygota</taxon>
        <taxon>Neoptera</taxon>
        <taxon>Polyneoptera</taxon>
        <taxon>Dictyoptera</taxon>
        <taxon>Blattodea</taxon>
        <taxon>Blattoidea</taxon>
        <taxon>Termitoidae</taxon>
        <taxon>Rhinotermitidae</taxon>
        <taxon>Coptotermes</taxon>
    </lineage>
</organism>
<dbReference type="InterPro" id="IPR032922">
    <property type="entry name" value="SON"/>
</dbReference>
<evidence type="ECO:0000313" key="4">
    <source>
        <dbReference type="EMBL" id="GFG30643.1"/>
    </source>
</evidence>
<feature type="region of interest" description="Disordered" evidence="2">
    <location>
        <begin position="132"/>
        <end position="156"/>
    </location>
</feature>
<dbReference type="PANTHER" id="PTHR46528:SF1">
    <property type="entry name" value="PROTEIN SON"/>
    <property type="match status" value="1"/>
</dbReference>
<dbReference type="PANTHER" id="PTHR46528">
    <property type="entry name" value="PROTEIN SON"/>
    <property type="match status" value="1"/>
</dbReference>
<accession>A0A6L2PDL3</accession>
<dbReference type="SUPFAM" id="SSF54768">
    <property type="entry name" value="dsRNA-binding domain-like"/>
    <property type="match status" value="1"/>
</dbReference>
<comment type="caution">
    <text evidence="4">The sequence shown here is derived from an EMBL/GenBank/DDBJ whole genome shotgun (WGS) entry which is preliminary data.</text>
</comment>